<dbReference type="SUPFAM" id="SSF64158">
    <property type="entry name" value="2,3-Bisphosphoglycerate-independent phosphoglycerate mutase, substrate-binding domain"/>
    <property type="match status" value="1"/>
</dbReference>
<dbReference type="GO" id="GO:0005829">
    <property type="term" value="C:cytosol"/>
    <property type="evidence" value="ECO:0007669"/>
    <property type="project" value="TreeGrafter"/>
</dbReference>
<evidence type="ECO:0000256" key="12">
    <source>
        <dbReference type="PIRSR" id="PIRSR001492-2"/>
    </source>
</evidence>
<dbReference type="EC" id="5.4.2.12" evidence="4 10"/>
<dbReference type="PIRSF" id="PIRSF001492">
    <property type="entry name" value="IPGAM"/>
    <property type="match status" value="1"/>
</dbReference>
<evidence type="ECO:0000256" key="2">
    <source>
        <dbReference type="ARBA" id="ARBA00004798"/>
    </source>
</evidence>
<evidence type="ECO:0000256" key="11">
    <source>
        <dbReference type="PIRSR" id="PIRSR001492-1"/>
    </source>
</evidence>
<evidence type="ECO:0000256" key="6">
    <source>
        <dbReference type="ARBA" id="ARBA00023152"/>
    </source>
</evidence>
<dbReference type="Pfam" id="PF01676">
    <property type="entry name" value="Metalloenzyme"/>
    <property type="match status" value="1"/>
</dbReference>
<keyword evidence="17" id="KW-1185">Reference proteome</keyword>
<proteinExistence type="inferred from homology"/>
<comment type="catalytic activity">
    <reaction evidence="1 10">
        <text>(2R)-2-phosphoglycerate = (2R)-3-phosphoglycerate</text>
        <dbReference type="Rhea" id="RHEA:15901"/>
        <dbReference type="ChEBI" id="CHEBI:58272"/>
        <dbReference type="ChEBI" id="CHEBI:58289"/>
        <dbReference type="EC" id="5.4.2.12"/>
    </reaction>
</comment>
<name>A6TU31_ALKMQ</name>
<dbReference type="InterPro" id="IPR006124">
    <property type="entry name" value="Metalloenzyme"/>
</dbReference>
<organism evidence="16 17">
    <name type="scientific">Alkaliphilus metalliredigens (strain QYMF)</name>
    <dbReference type="NCBI Taxonomy" id="293826"/>
    <lineage>
        <taxon>Bacteria</taxon>
        <taxon>Bacillati</taxon>
        <taxon>Bacillota</taxon>
        <taxon>Clostridia</taxon>
        <taxon>Peptostreptococcales</taxon>
        <taxon>Natronincolaceae</taxon>
        <taxon>Alkaliphilus</taxon>
    </lineage>
</organism>
<evidence type="ECO:0000256" key="9">
    <source>
        <dbReference type="ARBA" id="ARBA00071648"/>
    </source>
</evidence>
<reference evidence="17" key="1">
    <citation type="journal article" date="2016" name="Genome Announc.">
        <title>Complete genome sequence of Alkaliphilus metalliredigens strain QYMF, an alkaliphilic and metal-reducing bacterium isolated from borax-contaminated leachate ponds.</title>
        <authorList>
            <person name="Hwang C."/>
            <person name="Copeland A."/>
            <person name="Lucas S."/>
            <person name="Lapidus A."/>
            <person name="Barry K."/>
            <person name="Detter J.C."/>
            <person name="Glavina Del Rio T."/>
            <person name="Hammon N."/>
            <person name="Israni S."/>
            <person name="Dalin E."/>
            <person name="Tice H."/>
            <person name="Pitluck S."/>
            <person name="Chertkov O."/>
            <person name="Brettin T."/>
            <person name="Bruce D."/>
            <person name="Han C."/>
            <person name="Schmutz J."/>
            <person name="Larimer F."/>
            <person name="Land M.L."/>
            <person name="Hauser L."/>
            <person name="Kyrpides N."/>
            <person name="Mikhailova N."/>
            <person name="Ye Q."/>
            <person name="Zhou J."/>
            <person name="Richardson P."/>
            <person name="Fields M.W."/>
        </authorList>
    </citation>
    <scope>NUCLEOTIDE SEQUENCE [LARGE SCALE GENOMIC DNA]</scope>
    <source>
        <strain evidence="17">QYMF</strain>
    </source>
</reference>
<comment type="function">
    <text evidence="10">Catalyzes the interconversion of 2-phosphoglycerate and 3-phosphoglycerate.</text>
</comment>
<evidence type="ECO:0000256" key="7">
    <source>
        <dbReference type="ARBA" id="ARBA00023211"/>
    </source>
</evidence>
<evidence type="ECO:0000256" key="10">
    <source>
        <dbReference type="HAMAP-Rule" id="MF_01038"/>
    </source>
</evidence>
<feature type="binding site" evidence="10 12">
    <location>
        <position position="334"/>
    </location>
    <ligand>
        <name>substrate</name>
    </ligand>
</feature>
<dbReference type="FunFam" id="3.40.1450.10:FF:000001">
    <property type="entry name" value="2,3-bisphosphoglycerate-independent phosphoglycerate mutase"/>
    <property type="match status" value="1"/>
</dbReference>
<dbReference type="PANTHER" id="PTHR31637">
    <property type="entry name" value="2,3-BISPHOSPHOGLYCERATE-INDEPENDENT PHOSPHOGLYCERATE MUTASE"/>
    <property type="match status" value="1"/>
</dbReference>
<dbReference type="Gene3D" id="3.40.1450.10">
    <property type="entry name" value="BPG-independent phosphoglycerate mutase, domain B"/>
    <property type="match status" value="1"/>
</dbReference>
<feature type="binding site" evidence="10 13">
    <location>
        <position position="461"/>
    </location>
    <ligand>
        <name>Mn(2+)</name>
        <dbReference type="ChEBI" id="CHEBI:29035"/>
        <label>1</label>
    </ligand>
</feature>
<dbReference type="Pfam" id="PF06415">
    <property type="entry name" value="iPGM_N"/>
    <property type="match status" value="1"/>
</dbReference>
<dbReference type="KEGG" id="amt:Amet_3577"/>
<feature type="domain" description="Metalloenzyme" evidence="14">
    <location>
        <begin position="4"/>
        <end position="498"/>
    </location>
</feature>
<evidence type="ECO:0000256" key="3">
    <source>
        <dbReference type="ARBA" id="ARBA00008819"/>
    </source>
</evidence>
<dbReference type="CDD" id="cd16010">
    <property type="entry name" value="iPGM"/>
    <property type="match status" value="1"/>
</dbReference>
<comment type="subunit">
    <text evidence="10">Monomer.</text>
</comment>
<dbReference type="AlphaFoldDB" id="A6TU31"/>
<dbReference type="HAMAP" id="MF_01038">
    <property type="entry name" value="GpmI"/>
    <property type="match status" value="1"/>
</dbReference>
<feature type="binding site" evidence="10 13">
    <location>
        <position position="442"/>
    </location>
    <ligand>
        <name>Mn(2+)</name>
        <dbReference type="ChEBI" id="CHEBI:29035"/>
        <label>2</label>
    </ligand>
</feature>
<keyword evidence="8 10" id="KW-0413">Isomerase</keyword>
<evidence type="ECO:0000313" key="17">
    <source>
        <dbReference type="Proteomes" id="UP000001572"/>
    </source>
</evidence>
<dbReference type="Gene3D" id="3.40.720.10">
    <property type="entry name" value="Alkaline Phosphatase, subunit A"/>
    <property type="match status" value="1"/>
</dbReference>
<dbReference type="HOGENOM" id="CLU_026099_2_0_9"/>
<feature type="binding site" evidence="10 12">
    <location>
        <begin position="152"/>
        <end position="153"/>
    </location>
    <ligand>
        <name>substrate</name>
    </ligand>
</feature>
<dbReference type="SUPFAM" id="SSF53649">
    <property type="entry name" value="Alkaline phosphatase-like"/>
    <property type="match status" value="1"/>
</dbReference>
<feature type="binding site" evidence="10 13">
    <location>
        <position position="11"/>
    </location>
    <ligand>
        <name>Mn(2+)</name>
        <dbReference type="ChEBI" id="CHEBI:29035"/>
        <label>2</label>
    </ligand>
</feature>
<dbReference type="Proteomes" id="UP000001572">
    <property type="component" value="Chromosome"/>
</dbReference>
<dbReference type="RefSeq" id="WP_012064659.1">
    <property type="nucleotide sequence ID" value="NC_009633.1"/>
</dbReference>
<comment type="cofactor">
    <cofactor evidence="10">
        <name>Mn(2+)</name>
        <dbReference type="ChEBI" id="CHEBI:29035"/>
    </cofactor>
    <text evidence="10">Binds 2 manganese ions per subunit.</text>
</comment>
<sequence>MKNPVALVILDGLGNREGELGNAVKKANLPNYHRLMSQYPHTEVEASGLAVGLPEGQMGNSEVGHLNIGAGRVVYQELTRISRAIETGDFFKNEHFLKLLRKLKTSGKALHLMGLVSDGGVHSHMNHIVALLKLAKREGLKRVCLHCFLDGRDTPPQSGLDYIKSLEASIAEIGVGRIVTISGRYYAMDRDQRWERVQQAYDAMTLGKGRLAEGAITAVEMAYSLKETDEFVIPTVIPNDEGEFELIEPDDGIIFFNFRPDRAREMTRALMDETFEGFKREKGYFSLNFVSMTSYDKTIENAEVAYPPQSLANTLGEYISKQGIKQLRMAETEKYAHVTFFFNGGVEIANIGEQRKLVPSPKVATYDLQPEMSAYELTEELIKEIDKDQYDFIVVNFANPDMVGHTGIEIAVIKALETVDECLGKVIDKLIEKGGKAIVTSDHGNAEEMIDEVTGGPVTSHTINPVPLILVGEEQTSLRDDGKLCDIAPTLLEMMNLSKPLEMTGKSLIKK</sequence>
<evidence type="ECO:0000259" key="15">
    <source>
        <dbReference type="Pfam" id="PF06415"/>
    </source>
</evidence>
<feature type="binding site" evidence="10 13">
    <location>
        <position position="405"/>
    </location>
    <ligand>
        <name>Mn(2+)</name>
        <dbReference type="ChEBI" id="CHEBI:29035"/>
        <label>1</label>
    </ligand>
</feature>
<feature type="active site" description="Phosphoserine intermediate" evidence="10 11">
    <location>
        <position position="61"/>
    </location>
</feature>
<feature type="binding site" evidence="10 12">
    <location>
        <begin position="259"/>
        <end position="262"/>
    </location>
    <ligand>
        <name>substrate</name>
    </ligand>
</feature>
<dbReference type="InterPro" id="IPR036646">
    <property type="entry name" value="PGAM_B_sf"/>
</dbReference>
<evidence type="ECO:0000256" key="1">
    <source>
        <dbReference type="ARBA" id="ARBA00000370"/>
    </source>
</evidence>
<gene>
    <name evidence="10" type="primary">gpmI</name>
    <name evidence="16" type="ordered locus">Amet_3577</name>
</gene>
<keyword evidence="7 10" id="KW-0464">Manganese</keyword>
<comment type="similarity">
    <text evidence="3 10">Belongs to the BPG-independent phosphoglycerate mutase family.</text>
</comment>
<comment type="pathway">
    <text evidence="2 10">Carbohydrate degradation; glycolysis; pyruvate from D-glyceraldehyde 3-phosphate: step 3/5.</text>
</comment>
<keyword evidence="5 10" id="KW-0479">Metal-binding</keyword>
<evidence type="ECO:0000259" key="14">
    <source>
        <dbReference type="Pfam" id="PF01676"/>
    </source>
</evidence>
<evidence type="ECO:0000256" key="5">
    <source>
        <dbReference type="ARBA" id="ARBA00022723"/>
    </source>
</evidence>
<evidence type="ECO:0000256" key="8">
    <source>
        <dbReference type="ARBA" id="ARBA00023235"/>
    </source>
</evidence>
<feature type="binding site" evidence="10 13">
    <location>
        <position position="61"/>
    </location>
    <ligand>
        <name>Mn(2+)</name>
        <dbReference type="ChEBI" id="CHEBI:29035"/>
        <label>2</label>
    </ligand>
</feature>
<feature type="binding site" evidence="10 12">
    <location>
        <position position="184"/>
    </location>
    <ligand>
        <name>substrate</name>
    </ligand>
</feature>
<dbReference type="PANTHER" id="PTHR31637:SF0">
    <property type="entry name" value="2,3-BISPHOSPHOGLYCERATE-INDEPENDENT PHOSPHOGLYCERATE MUTASE"/>
    <property type="match status" value="1"/>
</dbReference>
<dbReference type="InterPro" id="IPR011258">
    <property type="entry name" value="BPG-indep_PGM_N"/>
</dbReference>
<dbReference type="eggNOG" id="COG0696">
    <property type="taxonomic scope" value="Bacteria"/>
</dbReference>
<dbReference type="GO" id="GO:0004619">
    <property type="term" value="F:phosphoglycerate mutase activity"/>
    <property type="evidence" value="ECO:0007669"/>
    <property type="project" value="UniProtKB-UniRule"/>
</dbReference>
<evidence type="ECO:0000256" key="4">
    <source>
        <dbReference type="ARBA" id="ARBA00012026"/>
    </source>
</evidence>
<feature type="binding site" evidence="10 13">
    <location>
        <position position="443"/>
    </location>
    <ligand>
        <name>Mn(2+)</name>
        <dbReference type="ChEBI" id="CHEBI:29035"/>
        <label>2</label>
    </ligand>
</feature>
<feature type="domain" description="BPG-independent PGAM N-terminal" evidence="15">
    <location>
        <begin position="81"/>
        <end position="297"/>
    </location>
</feature>
<evidence type="ECO:0000256" key="13">
    <source>
        <dbReference type="PIRSR" id="PIRSR001492-3"/>
    </source>
</evidence>
<dbReference type="OrthoDB" id="9800863at2"/>
<dbReference type="STRING" id="293826.Amet_3577"/>
<feature type="binding site" evidence="10 13">
    <location>
        <position position="401"/>
    </location>
    <ligand>
        <name>Mn(2+)</name>
        <dbReference type="ChEBI" id="CHEBI:29035"/>
        <label>1</label>
    </ligand>
</feature>
<dbReference type="NCBIfam" id="TIGR01307">
    <property type="entry name" value="pgm_bpd_ind"/>
    <property type="match status" value="1"/>
</dbReference>
<dbReference type="UniPathway" id="UPA00109">
    <property type="reaction ID" value="UER00186"/>
</dbReference>
<feature type="binding site" evidence="10 12">
    <location>
        <position position="190"/>
    </location>
    <ligand>
        <name>substrate</name>
    </ligand>
</feature>
<dbReference type="GO" id="GO:0006096">
    <property type="term" value="P:glycolytic process"/>
    <property type="evidence" value="ECO:0007669"/>
    <property type="project" value="UniProtKB-UniRule"/>
</dbReference>
<evidence type="ECO:0000313" key="16">
    <source>
        <dbReference type="EMBL" id="ABR49699.1"/>
    </source>
</evidence>
<dbReference type="InterPro" id="IPR005995">
    <property type="entry name" value="Pgm_bpd_ind"/>
</dbReference>
<dbReference type="EMBL" id="CP000724">
    <property type="protein sequence ID" value="ABR49699.1"/>
    <property type="molecule type" value="Genomic_DNA"/>
</dbReference>
<feature type="binding site" evidence="10 12">
    <location>
        <position position="122"/>
    </location>
    <ligand>
        <name>substrate</name>
    </ligand>
</feature>
<dbReference type="GO" id="GO:0030145">
    <property type="term" value="F:manganese ion binding"/>
    <property type="evidence" value="ECO:0007669"/>
    <property type="project" value="UniProtKB-UniRule"/>
</dbReference>
<accession>A6TU31</accession>
<keyword evidence="6 10" id="KW-0324">Glycolysis</keyword>
<dbReference type="InterPro" id="IPR017850">
    <property type="entry name" value="Alkaline_phosphatase_core_sf"/>
</dbReference>
<protein>
    <recommendedName>
        <fullName evidence="9 10">2,3-bisphosphoglycerate-independent phosphoglycerate mutase</fullName>
        <shortName evidence="10">BPG-independent PGAM</shortName>
        <shortName evidence="10">Phosphoglyceromutase</shortName>
        <shortName evidence="10">iPGM</shortName>
        <ecNumber evidence="4 10">5.4.2.12</ecNumber>
    </recommendedName>
</protein>
<dbReference type="GO" id="GO:0006007">
    <property type="term" value="P:glucose catabolic process"/>
    <property type="evidence" value="ECO:0007669"/>
    <property type="project" value="InterPro"/>
</dbReference>